<keyword evidence="3 5" id="KW-1133">Transmembrane helix</keyword>
<evidence type="ECO:0000313" key="7">
    <source>
        <dbReference type="EMBL" id="GAA1762428.1"/>
    </source>
</evidence>
<dbReference type="SUPFAM" id="SSF103473">
    <property type="entry name" value="MFS general substrate transporter"/>
    <property type="match status" value="1"/>
</dbReference>
<keyword evidence="4 5" id="KW-0472">Membrane</keyword>
<dbReference type="InterPro" id="IPR036259">
    <property type="entry name" value="MFS_trans_sf"/>
</dbReference>
<dbReference type="Gene3D" id="1.20.1250.20">
    <property type="entry name" value="MFS general substrate transporter like domains"/>
    <property type="match status" value="2"/>
</dbReference>
<feature type="transmembrane region" description="Helical" evidence="5">
    <location>
        <begin position="12"/>
        <end position="31"/>
    </location>
</feature>
<accession>A0ABP4WT86</accession>
<evidence type="ECO:0000256" key="5">
    <source>
        <dbReference type="SAM" id="Phobius"/>
    </source>
</evidence>
<dbReference type="InterPro" id="IPR011701">
    <property type="entry name" value="MFS"/>
</dbReference>
<evidence type="ECO:0000256" key="4">
    <source>
        <dbReference type="ARBA" id="ARBA00023136"/>
    </source>
</evidence>
<dbReference type="PROSITE" id="PS50850">
    <property type="entry name" value="MFS"/>
    <property type="match status" value="1"/>
</dbReference>
<dbReference type="InterPro" id="IPR051337">
    <property type="entry name" value="OPA_Antiporter"/>
</dbReference>
<feature type="transmembrane region" description="Helical" evidence="5">
    <location>
        <begin position="350"/>
        <end position="372"/>
    </location>
</feature>
<evidence type="ECO:0000256" key="2">
    <source>
        <dbReference type="ARBA" id="ARBA00022692"/>
    </source>
</evidence>
<feature type="transmembrane region" description="Helical" evidence="5">
    <location>
        <begin position="317"/>
        <end position="338"/>
    </location>
</feature>
<dbReference type="CDD" id="cd06174">
    <property type="entry name" value="MFS"/>
    <property type="match status" value="1"/>
</dbReference>
<dbReference type="PANTHER" id="PTHR43826:SF3">
    <property type="entry name" value="GLUCOSE-6-PHOSPHATE EXCHANGER SLC37A4"/>
    <property type="match status" value="1"/>
</dbReference>
<comment type="caution">
    <text evidence="7">The sequence shown here is derived from an EMBL/GenBank/DDBJ whole genome shotgun (WGS) entry which is preliminary data.</text>
</comment>
<dbReference type="Pfam" id="PF07690">
    <property type="entry name" value="MFS_1"/>
    <property type="match status" value="1"/>
</dbReference>
<comment type="subcellular location">
    <subcellularLocation>
        <location evidence="1">Cell membrane</location>
        <topology evidence="1">Multi-pass membrane protein</topology>
    </subcellularLocation>
</comment>
<evidence type="ECO:0000259" key="6">
    <source>
        <dbReference type="PROSITE" id="PS50850"/>
    </source>
</evidence>
<keyword evidence="8" id="KW-1185">Reference proteome</keyword>
<proteinExistence type="predicted"/>
<evidence type="ECO:0000313" key="8">
    <source>
        <dbReference type="Proteomes" id="UP001501475"/>
    </source>
</evidence>
<feature type="domain" description="Major facilitator superfamily (MFS) profile" evidence="6">
    <location>
        <begin position="13"/>
        <end position="412"/>
    </location>
</feature>
<feature type="transmembrane region" description="Helical" evidence="5">
    <location>
        <begin position="293"/>
        <end position="311"/>
    </location>
</feature>
<name>A0ABP4WT86_9MICO</name>
<dbReference type="PANTHER" id="PTHR43826">
    <property type="entry name" value="GLUCOSE-6-PHOSPHATE EXCHANGER SLC37A4"/>
    <property type="match status" value="1"/>
</dbReference>
<feature type="transmembrane region" description="Helical" evidence="5">
    <location>
        <begin position="226"/>
        <end position="247"/>
    </location>
</feature>
<evidence type="ECO:0000256" key="1">
    <source>
        <dbReference type="ARBA" id="ARBA00004651"/>
    </source>
</evidence>
<feature type="transmembrane region" description="Helical" evidence="5">
    <location>
        <begin position="259"/>
        <end position="281"/>
    </location>
</feature>
<keyword evidence="2 5" id="KW-0812">Transmembrane</keyword>
<dbReference type="RefSeq" id="WP_344066096.1">
    <property type="nucleotide sequence ID" value="NZ_BAAAPN010000051.1"/>
</dbReference>
<dbReference type="EMBL" id="BAAAPN010000051">
    <property type="protein sequence ID" value="GAA1762428.1"/>
    <property type="molecule type" value="Genomic_DNA"/>
</dbReference>
<gene>
    <name evidence="7" type="ORF">GCM10009810_22150</name>
</gene>
<feature type="transmembrane region" description="Helical" evidence="5">
    <location>
        <begin position="51"/>
        <end position="72"/>
    </location>
</feature>
<feature type="transmembrane region" description="Helical" evidence="5">
    <location>
        <begin position="392"/>
        <end position="409"/>
    </location>
</feature>
<protein>
    <submittedName>
        <fullName evidence="7">MFS transporter</fullName>
    </submittedName>
</protein>
<dbReference type="InterPro" id="IPR020846">
    <property type="entry name" value="MFS_dom"/>
</dbReference>
<dbReference type="Proteomes" id="UP001501475">
    <property type="component" value="Unassembled WGS sequence"/>
</dbReference>
<feature type="transmembrane region" description="Helical" evidence="5">
    <location>
        <begin position="170"/>
        <end position="192"/>
    </location>
</feature>
<feature type="transmembrane region" description="Helical" evidence="5">
    <location>
        <begin position="84"/>
        <end position="101"/>
    </location>
</feature>
<feature type="transmembrane region" description="Helical" evidence="5">
    <location>
        <begin position="107"/>
        <end position="130"/>
    </location>
</feature>
<sequence length="448" mass="47297">MSVPTTRVPPGGRLAWFIFALGVGAYAVAVLGRTTLGVAGIQAVDHFGARASIIATFVVVQLIVYTAMQIPGGLMLDRFGPRRMITTGLAVMGVAQVVMALTESVSVAIPARAVLGAGDAFIFASVIRLLPNWFPPGRVPIVTQLVGLSGQAGQIASAIPFVWLLGARGWAPAFLAVAVLTLAASLAAALLLRDVPPGFEKAQARPGLRTLRSNLGAAFRHPGTRLGLWTHWTTSFAPMVFGLMWGFPYLTQGEGRSPAQASALITLLAIVGAIAGPVLGLLVQRHPLRRSNLVLAMVAAGVVPWIAVLCWPGPAPLWLLTVLCAGLALGGPGSAIGFDFARTFNPRHRLGVANSAVNIGGFSACIIATLLIGVLLDVQSTGSAYTLDQFRVAMAIQLPCYALGILGIFRSRVRARRLLAEAGQPVPRWREALRREWAARQRASAARR</sequence>
<reference evidence="8" key="1">
    <citation type="journal article" date="2019" name="Int. J. Syst. Evol. Microbiol.">
        <title>The Global Catalogue of Microorganisms (GCM) 10K type strain sequencing project: providing services to taxonomists for standard genome sequencing and annotation.</title>
        <authorList>
            <consortium name="The Broad Institute Genomics Platform"/>
            <consortium name="The Broad Institute Genome Sequencing Center for Infectious Disease"/>
            <person name="Wu L."/>
            <person name="Ma J."/>
        </authorList>
    </citation>
    <scope>NUCLEOTIDE SEQUENCE [LARGE SCALE GENOMIC DNA]</scope>
    <source>
        <strain evidence="8">JCM 15591</strain>
    </source>
</reference>
<organism evidence="7 8">
    <name type="scientific">Nostocoides vanveenii</name>
    <dbReference type="NCBI Taxonomy" id="330835"/>
    <lineage>
        <taxon>Bacteria</taxon>
        <taxon>Bacillati</taxon>
        <taxon>Actinomycetota</taxon>
        <taxon>Actinomycetes</taxon>
        <taxon>Micrococcales</taxon>
        <taxon>Intrasporangiaceae</taxon>
        <taxon>Nostocoides</taxon>
    </lineage>
</organism>
<evidence type="ECO:0000256" key="3">
    <source>
        <dbReference type="ARBA" id="ARBA00022989"/>
    </source>
</evidence>